<name>A0A3G8XEZ6_9FLAO</name>
<dbReference type="InterPro" id="IPR050131">
    <property type="entry name" value="Peptidase_S8_subtilisin-like"/>
</dbReference>
<dbReference type="GO" id="GO:0006508">
    <property type="term" value="P:proteolysis"/>
    <property type="evidence" value="ECO:0007669"/>
    <property type="project" value="UniProtKB-KW"/>
</dbReference>
<keyword evidence="4 6" id="KW-0378">Hydrolase</keyword>
<dbReference type="KEGG" id="ccas:EIB73_00435"/>
<dbReference type="PROSITE" id="PS00136">
    <property type="entry name" value="SUBTILASE_ASP"/>
    <property type="match status" value="1"/>
</dbReference>
<evidence type="ECO:0000256" key="6">
    <source>
        <dbReference type="PROSITE-ProRule" id="PRU01240"/>
    </source>
</evidence>
<evidence type="ECO:0000313" key="12">
    <source>
        <dbReference type="Proteomes" id="UP000270185"/>
    </source>
</evidence>
<keyword evidence="12" id="KW-1185">Reference proteome</keyword>
<dbReference type="SUPFAM" id="SSF52743">
    <property type="entry name" value="Subtilisin-like"/>
    <property type="match status" value="1"/>
</dbReference>
<dbReference type="Proteomes" id="UP000270185">
    <property type="component" value="Chromosome"/>
</dbReference>
<proteinExistence type="inferred from homology"/>
<organism evidence="11 12">
    <name type="scientific">Kaistella carnis</name>
    <dbReference type="NCBI Taxonomy" id="1241979"/>
    <lineage>
        <taxon>Bacteria</taxon>
        <taxon>Pseudomonadati</taxon>
        <taxon>Bacteroidota</taxon>
        <taxon>Flavobacteriia</taxon>
        <taxon>Flavobacteriales</taxon>
        <taxon>Weeksellaceae</taxon>
        <taxon>Chryseobacterium group</taxon>
        <taxon>Kaistella</taxon>
    </lineage>
</organism>
<dbReference type="InterPro" id="IPR015500">
    <property type="entry name" value="Peptidase_S8_subtilisin-rel"/>
</dbReference>
<evidence type="ECO:0000256" key="5">
    <source>
        <dbReference type="ARBA" id="ARBA00022825"/>
    </source>
</evidence>
<keyword evidence="5 6" id="KW-0720">Serine protease</keyword>
<dbReference type="InterPro" id="IPR023828">
    <property type="entry name" value="Peptidase_S8_Ser-AS"/>
</dbReference>
<dbReference type="InterPro" id="IPR023827">
    <property type="entry name" value="Peptidase_S8_Asp-AS"/>
</dbReference>
<comment type="similarity">
    <text evidence="1 6 7">Belongs to the peptidase S8 family.</text>
</comment>
<dbReference type="InterPro" id="IPR000209">
    <property type="entry name" value="Peptidase_S8/S53_dom"/>
</dbReference>
<dbReference type="PROSITE" id="PS51892">
    <property type="entry name" value="SUBTILASE"/>
    <property type="match status" value="1"/>
</dbReference>
<dbReference type="InterPro" id="IPR036852">
    <property type="entry name" value="Peptidase_S8/S53_dom_sf"/>
</dbReference>
<dbReference type="PIRSF" id="PIRSF037903">
    <property type="entry name" value="Subtilisin_rel_GFO_2223"/>
    <property type="match status" value="1"/>
</dbReference>
<dbReference type="PANTHER" id="PTHR43806">
    <property type="entry name" value="PEPTIDASE S8"/>
    <property type="match status" value="1"/>
</dbReference>
<protein>
    <submittedName>
        <fullName evidence="11">T9SS C-terminal target domain-containing protein</fullName>
    </submittedName>
</protein>
<evidence type="ECO:0000256" key="7">
    <source>
        <dbReference type="RuleBase" id="RU003355"/>
    </source>
</evidence>
<dbReference type="Gene3D" id="3.40.50.200">
    <property type="entry name" value="Peptidase S8/S53 domain"/>
    <property type="match status" value="1"/>
</dbReference>
<evidence type="ECO:0000313" key="11">
    <source>
        <dbReference type="EMBL" id="AZI31729.1"/>
    </source>
</evidence>
<dbReference type="GO" id="GO:0004252">
    <property type="term" value="F:serine-type endopeptidase activity"/>
    <property type="evidence" value="ECO:0007669"/>
    <property type="project" value="UniProtKB-UniRule"/>
</dbReference>
<feature type="chain" id="PRO_5017951498" evidence="8">
    <location>
        <begin position="19"/>
        <end position="535"/>
    </location>
</feature>
<evidence type="ECO:0000256" key="3">
    <source>
        <dbReference type="ARBA" id="ARBA00022729"/>
    </source>
</evidence>
<dbReference type="InterPro" id="IPR026444">
    <property type="entry name" value="Secre_tail"/>
</dbReference>
<feature type="active site" description="Charge relay system" evidence="6">
    <location>
        <position position="396"/>
    </location>
</feature>
<dbReference type="EMBL" id="CP034159">
    <property type="protein sequence ID" value="AZI31729.1"/>
    <property type="molecule type" value="Genomic_DNA"/>
</dbReference>
<feature type="active site" description="Charge relay system" evidence="6">
    <location>
        <position position="219"/>
    </location>
</feature>
<dbReference type="Pfam" id="PF00082">
    <property type="entry name" value="Peptidase_S8"/>
    <property type="match status" value="1"/>
</dbReference>
<dbReference type="NCBIfam" id="TIGR04183">
    <property type="entry name" value="Por_Secre_tail"/>
    <property type="match status" value="1"/>
</dbReference>
<dbReference type="InterPro" id="IPR017317">
    <property type="entry name" value="Pept_S8_subtilisin_bacteroid-2"/>
</dbReference>
<evidence type="ECO:0000259" key="9">
    <source>
        <dbReference type="Pfam" id="PF00082"/>
    </source>
</evidence>
<evidence type="ECO:0000259" key="10">
    <source>
        <dbReference type="Pfam" id="PF18962"/>
    </source>
</evidence>
<gene>
    <name evidence="11" type="ORF">EIB73_00435</name>
</gene>
<evidence type="ECO:0000256" key="4">
    <source>
        <dbReference type="ARBA" id="ARBA00022801"/>
    </source>
</evidence>
<dbReference type="Pfam" id="PF18962">
    <property type="entry name" value="Por_Secre_tail"/>
    <property type="match status" value="1"/>
</dbReference>
<dbReference type="OrthoDB" id="1407599at2"/>
<feature type="domain" description="Secretion system C-terminal sorting" evidence="10">
    <location>
        <begin position="468"/>
        <end position="533"/>
    </location>
</feature>
<dbReference type="AlphaFoldDB" id="A0A3G8XEZ6"/>
<feature type="active site" description="Charge relay system" evidence="6">
    <location>
        <position position="177"/>
    </location>
</feature>
<evidence type="ECO:0000256" key="1">
    <source>
        <dbReference type="ARBA" id="ARBA00011073"/>
    </source>
</evidence>
<keyword evidence="2 6" id="KW-0645">Protease</keyword>
<dbReference type="PROSITE" id="PS00138">
    <property type="entry name" value="SUBTILASE_SER"/>
    <property type="match status" value="1"/>
</dbReference>
<accession>A0A3G8XEZ6</accession>
<dbReference type="RefSeq" id="WP_125021564.1">
    <property type="nucleotide sequence ID" value="NZ_CP034159.1"/>
</dbReference>
<sequence length="535" mass="59044">MKKILSLFILVFFLFANAQTEFVFVYFKDKPNKAAFYANPLSELSQKSLDRRTRLGIALNDQDAPIEPSYIQNIRNLGFTVNDYSKWMNGVAVNATPEQISDLESKPYVQSVERFIKHPNGGKSALRKINKFEEFNNSVGKTDFNYGDALAQINQVNLRPLHVAGYTGAGITIAVIDTGFPRVNTGSVYARIRNNGQIKGGYNFINKSTDIYNTSLNNHGSYCLGVIAAYVENSFVGTAPDADFYLYATEDADNEIPEEQLYWTEAAEEADRKGADIISTSLGYYEFDDPRYDLVYADMNGTTSFISRTSQIAAEKGIFVLAAAGNEAQKPWHYIIAPADNEKVFTIGGVTVTGSSSSFSSYGPNAVGLVKPDASARATNTYMGYNNAVTSGSGTSFATPLAAGGVACLLQAIPTKTLSQVRDLLRQNSSLFPNHTDQMGYGILNFEKTLNNAALSTAENGPKSKLQIYPNPVIREFTIKTDEKTESLELYDSLGRMIKSLKNEKTNTMEGFPKGIYFLKVKTDQNHYVEKIIKQ</sequence>
<evidence type="ECO:0000256" key="8">
    <source>
        <dbReference type="SAM" id="SignalP"/>
    </source>
</evidence>
<reference evidence="12" key="1">
    <citation type="submission" date="2018-11" db="EMBL/GenBank/DDBJ databases">
        <title>Proposal to divide the Flavobacteriaceae and reorganize its genera based on Amino Acid Identity values calculated from whole genome sequences.</title>
        <authorList>
            <person name="Nicholson A.C."/>
            <person name="Gulvik C.A."/>
            <person name="Whitney A.M."/>
            <person name="Humrighouse B.W."/>
            <person name="Bell M."/>
            <person name="Holmes B."/>
            <person name="Steigerwalt A.G."/>
            <person name="Villarma A."/>
            <person name="Sheth M."/>
            <person name="Batra D."/>
            <person name="Pryor J."/>
            <person name="Bernardet J.-F."/>
            <person name="Hugo C."/>
            <person name="Kampfer P."/>
            <person name="Newman J.D."/>
            <person name="McQuiston J.R."/>
        </authorList>
    </citation>
    <scope>NUCLEOTIDE SEQUENCE [LARGE SCALE GENOMIC DNA]</scope>
    <source>
        <strain evidence="12">G0081</strain>
    </source>
</reference>
<feature type="signal peptide" evidence="8">
    <location>
        <begin position="1"/>
        <end position="18"/>
    </location>
</feature>
<dbReference type="PRINTS" id="PR00723">
    <property type="entry name" value="SUBTILISIN"/>
</dbReference>
<evidence type="ECO:0000256" key="2">
    <source>
        <dbReference type="ARBA" id="ARBA00022670"/>
    </source>
</evidence>
<keyword evidence="3 8" id="KW-0732">Signal</keyword>
<feature type="domain" description="Peptidase S8/S53" evidence="9">
    <location>
        <begin position="168"/>
        <end position="442"/>
    </location>
</feature>
<dbReference type="PANTHER" id="PTHR43806:SF67">
    <property type="entry name" value="EGF-LIKE DOMAIN-CONTAINING PROTEIN"/>
    <property type="match status" value="1"/>
</dbReference>